<comment type="caution">
    <text evidence="1">The sequence shown here is derived from an EMBL/GenBank/DDBJ whole genome shotgun (WGS) entry which is preliminary data.</text>
</comment>
<protein>
    <submittedName>
        <fullName evidence="1">Uncharacterized protein</fullName>
    </submittedName>
</protein>
<sequence length="217" mass="24413">MVTSLAPFSPRAHSGAGSTSNIWTRKCDKMQFQAPVRIAKIGNQLWTQKYDRNSRFFWKHREGTAVCQVGNLTSPSPLKVRLTRPDCRCFLWKRRDCFFQKFTTANPVNSCQDAKLCASYSNDVGRLEVKHTNDLRLALSVLPAGQQLDCRGARSCESVLLDSVARCIGYWVADTGYRVACGVWRVACGVRRRGQKGRRMGSRMRVSRTPGDCGRGE</sequence>
<keyword evidence="2" id="KW-1185">Reference proteome</keyword>
<organism evidence="1 2">
    <name type="scientific">Protopolystoma xenopodis</name>
    <dbReference type="NCBI Taxonomy" id="117903"/>
    <lineage>
        <taxon>Eukaryota</taxon>
        <taxon>Metazoa</taxon>
        <taxon>Spiralia</taxon>
        <taxon>Lophotrochozoa</taxon>
        <taxon>Platyhelminthes</taxon>
        <taxon>Monogenea</taxon>
        <taxon>Polyopisthocotylea</taxon>
        <taxon>Polystomatidea</taxon>
        <taxon>Polystomatidae</taxon>
        <taxon>Protopolystoma</taxon>
    </lineage>
</organism>
<dbReference type="AlphaFoldDB" id="A0A448XDL1"/>
<gene>
    <name evidence="1" type="ORF">PXEA_LOCUS27679</name>
</gene>
<dbReference type="Proteomes" id="UP000784294">
    <property type="component" value="Unassembled WGS sequence"/>
</dbReference>
<proteinExistence type="predicted"/>
<accession>A0A448XDL1</accession>
<dbReference type="EMBL" id="CAAALY010247260">
    <property type="protein sequence ID" value="VEL34239.1"/>
    <property type="molecule type" value="Genomic_DNA"/>
</dbReference>
<evidence type="ECO:0000313" key="2">
    <source>
        <dbReference type="Proteomes" id="UP000784294"/>
    </source>
</evidence>
<reference evidence="1" key="1">
    <citation type="submission" date="2018-11" db="EMBL/GenBank/DDBJ databases">
        <authorList>
            <consortium name="Pathogen Informatics"/>
        </authorList>
    </citation>
    <scope>NUCLEOTIDE SEQUENCE</scope>
</reference>
<name>A0A448XDL1_9PLAT</name>
<evidence type="ECO:0000313" key="1">
    <source>
        <dbReference type="EMBL" id="VEL34239.1"/>
    </source>
</evidence>